<dbReference type="OrthoDB" id="9761531at2"/>
<dbReference type="PANTHER" id="PTHR42978">
    <property type="entry name" value="QUORUM-QUENCHING LACTONASE YTNP-RELATED-RELATED"/>
    <property type="match status" value="1"/>
</dbReference>
<name>A0A3E2B5W4_9FIRM</name>
<dbReference type="EMBL" id="QQRQ01000002">
    <property type="protein sequence ID" value="RFT07423.1"/>
    <property type="molecule type" value="Genomic_DNA"/>
</dbReference>
<dbReference type="Pfam" id="PF00753">
    <property type="entry name" value="Lactamase_B"/>
    <property type="match status" value="1"/>
</dbReference>
<dbReference type="AlphaFoldDB" id="A0A3E2B5W4"/>
<keyword evidence="4" id="KW-0378">Hydrolase</keyword>
<dbReference type="InterPro" id="IPR051013">
    <property type="entry name" value="MBL_superfamily_lactonases"/>
</dbReference>
<dbReference type="CDD" id="cd07729">
    <property type="entry name" value="AHL_lactonase_MBL-fold"/>
    <property type="match status" value="1"/>
</dbReference>
<evidence type="ECO:0000256" key="2">
    <source>
        <dbReference type="ARBA" id="ARBA00007749"/>
    </source>
</evidence>
<protein>
    <submittedName>
        <fullName evidence="7">N-acyl homoserine lactonase family protein</fullName>
    </submittedName>
</protein>
<dbReference type="PANTHER" id="PTHR42978:SF2">
    <property type="entry name" value="102 KBASES UNSTABLE REGION: FROM 1 TO 119443"/>
    <property type="match status" value="1"/>
</dbReference>
<feature type="domain" description="Metallo-beta-lactamase" evidence="6">
    <location>
        <begin position="50"/>
        <end position="260"/>
    </location>
</feature>
<evidence type="ECO:0000256" key="3">
    <source>
        <dbReference type="ARBA" id="ARBA00022723"/>
    </source>
</evidence>
<sequence>MGLKTKELIGKERSVRAMGMKISILYLGKMEFPKFRLVDWKDEGAMVQSPAVAILIQHPTLGNILYDTGNCEDFSAVYTEEMLHDYPITEMISIQEALAQKGLTPDDIDLIILSHLHFDHAGGLKHFVGTKAIRRVLVSEADLKNAYWSVMTGNGGAYIRSLFDVEGIQFQTIRETTKLAEDLELFIQASHTPGVIGMVLKTDHHGTILTTSDTIYTAESYEKELPPGGTINKTTDEFFDNLKRIKEMEKAYHATLLFGHDYDQIMDWVAKGVID</sequence>
<keyword evidence="8" id="KW-1185">Reference proteome</keyword>
<comment type="caution">
    <text evidence="7">The sequence shown here is derived from an EMBL/GenBank/DDBJ whole genome shotgun (WGS) entry which is preliminary data.</text>
</comment>
<reference evidence="7 8" key="1">
    <citation type="submission" date="2018-07" db="EMBL/GenBank/DDBJ databases">
        <title>GABA Modulating Bacteria of the Human Gut Microbiota.</title>
        <authorList>
            <person name="Strandwitz P."/>
            <person name="Kim K.H."/>
            <person name="Terekhova D."/>
            <person name="Liu J.K."/>
            <person name="Sharma A."/>
            <person name="Levering J."/>
            <person name="Mcdonald D."/>
            <person name="Dietrich D."/>
            <person name="Ramadhar T.R."/>
            <person name="Lekbua A."/>
            <person name="Mroue N."/>
            <person name="Liston C."/>
            <person name="Stewart E.J."/>
            <person name="Dubin M.J."/>
            <person name="Zengler K."/>
            <person name="Knight R."/>
            <person name="Gilbert J.A."/>
            <person name="Clardy J."/>
            <person name="Lewis K."/>
        </authorList>
    </citation>
    <scope>NUCLEOTIDE SEQUENCE [LARGE SCALE GENOMIC DNA]</scope>
    <source>
        <strain evidence="7 8">KLE1738</strain>
    </source>
</reference>
<dbReference type="GO" id="GO:0016787">
    <property type="term" value="F:hydrolase activity"/>
    <property type="evidence" value="ECO:0007669"/>
    <property type="project" value="UniProtKB-KW"/>
</dbReference>
<keyword evidence="5" id="KW-0862">Zinc</keyword>
<proteinExistence type="inferred from homology"/>
<dbReference type="InterPro" id="IPR001279">
    <property type="entry name" value="Metallo-B-lactamas"/>
</dbReference>
<comment type="cofactor">
    <cofactor evidence="1">
        <name>Zn(2+)</name>
        <dbReference type="ChEBI" id="CHEBI:29105"/>
    </cofactor>
</comment>
<dbReference type="SMART" id="SM00849">
    <property type="entry name" value="Lactamase_B"/>
    <property type="match status" value="1"/>
</dbReference>
<evidence type="ECO:0000313" key="7">
    <source>
        <dbReference type="EMBL" id="RFT07423.1"/>
    </source>
</evidence>
<evidence type="ECO:0000259" key="6">
    <source>
        <dbReference type="SMART" id="SM00849"/>
    </source>
</evidence>
<dbReference type="SUPFAM" id="SSF56281">
    <property type="entry name" value="Metallo-hydrolase/oxidoreductase"/>
    <property type="match status" value="1"/>
</dbReference>
<evidence type="ECO:0000256" key="4">
    <source>
        <dbReference type="ARBA" id="ARBA00022801"/>
    </source>
</evidence>
<accession>A0A3E2B5W4</accession>
<evidence type="ECO:0000256" key="5">
    <source>
        <dbReference type="ARBA" id="ARBA00022833"/>
    </source>
</evidence>
<evidence type="ECO:0000256" key="1">
    <source>
        <dbReference type="ARBA" id="ARBA00001947"/>
    </source>
</evidence>
<gene>
    <name evidence="7" type="ORF">DV520_01905</name>
</gene>
<keyword evidence="3" id="KW-0479">Metal-binding</keyword>
<dbReference type="Proteomes" id="UP000260649">
    <property type="component" value="Unassembled WGS sequence"/>
</dbReference>
<evidence type="ECO:0000313" key="8">
    <source>
        <dbReference type="Proteomes" id="UP000260649"/>
    </source>
</evidence>
<dbReference type="InterPro" id="IPR036866">
    <property type="entry name" value="RibonucZ/Hydroxyglut_hydro"/>
</dbReference>
<organism evidence="7 8">
    <name type="scientific">Evtepia gabavorous</name>
    <dbReference type="NCBI Taxonomy" id="2211183"/>
    <lineage>
        <taxon>Bacteria</taxon>
        <taxon>Bacillati</taxon>
        <taxon>Bacillota</taxon>
        <taxon>Clostridia</taxon>
        <taxon>Eubacteriales</taxon>
        <taxon>Evtepia</taxon>
    </lineage>
</organism>
<dbReference type="GO" id="GO:0046872">
    <property type="term" value="F:metal ion binding"/>
    <property type="evidence" value="ECO:0007669"/>
    <property type="project" value="UniProtKB-KW"/>
</dbReference>
<comment type="similarity">
    <text evidence="2">Belongs to the metallo-beta-lactamase superfamily.</text>
</comment>
<dbReference type="Gene3D" id="3.60.15.10">
    <property type="entry name" value="Ribonuclease Z/Hydroxyacylglutathione hydrolase-like"/>
    <property type="match status" value="1"/>
</dbReference>